<gene>
    <name evidence="1" type="ORF">AS180_18860</name>
</gene>
<dbReference type="GeneID" id="93681684"/>
<comment type="caution">
    <text evidence="1">The sequence shown here is derived from an EMBL/GenBank/DDBJ whole genome shotgun (WGS) entry which is preliminary data.</text>
</comment>
<dbReference type="EMBL" id="LNQP01000088">
    <property type="protein sequence ID" value="KSU86400.1"/>
    <property type="molecule type" value="Genomic_DNA"/>
</dbReference>
<evidence type="ECO:0000313" key="1">
    <source>
        <dbReference type="EMBL" id="KSU86400.1"/>
    </source>
</evidence>
<dbReference type="AlphaFoldDB" id="A0A0V8JIA4"/>
<accession>A0A0V8JIA4</accession>
<reference evidence="1 2" key="1">
    <citation type="submission" date="2015-11" db="EMBL/GenBank/DDBJ databases">
        <title>Bacillus caseinolyticus sp nov.</title>
        <authorList>
            <person name="Dastager S.G."/>
            <person name="Mawlankar R."/>
        </authorList>
    </citation>
    <scope>NUCLEOTIDE SEQUENCE [LARGE SCALE GENOMIC DNA]</scope>
    <source>
        <strain evidence="1 2">SGD-V-76</strain>
    </source>
</reference>
<protein>
    <recommendedName>
        <fullName evidence="3">Abortive phage infection protein</fullName>
    </recommendedName>
</protein>
<sequence length="64" mass="7608">MNEEEVMKQLDALRDGEIQELHVRKEDFLGFQPVLVRREDFKHFRGVAGRGGNFTYYYTETPRS</sequence>
<proteinExistence type="predicted"/>
<dbReference type="RefSeq" id="WP_025908423.1">
    <property type="nucleotide sequence ID" value="NZ_KQ758702.1"/>
</dbReference>
<evidence type="ECO:0008006" key="3">
    <source>
        <dbReference type="Google" id="ProtNLM"/>
    </source>
</evidence>
<organism evidence="1 2">
    <name type="scientific">Priestia veravalensis</name>
    <dbReference type="NCBI Taxonomy" id="1414648"/>
    <lineage>
        <taxon>Bacteria</taxon>
        <taxon>Bacillati</taxon>
        <taxon>Bacillota</taxon>
        <taxon>Bacilli</taxon>
        <taxon>Bacillales</taxon>
        <taxon>Bacillaceae</taxon>
        <taxon>Priestia</taxon>
    </lineage>
</organism>
<name>A0A0V8JIA4_9BACI</name>
<evidence type="ECO:0000313" key="2">
    <source>
        <dbReference type="Proteomes" id="UP000053681"/>
    </source>
</evidence>
<dbReference type="Proteomes" id="UP000053681">
    <property type="component" value="Unassembled WGS sequence"/>
</dbReference>
<keyword evidence="2" id="KW-1185">Reference proteome</keyword>